<dbReference type="Pfam" id="PF24986">
    <property type="entry name" value="PRC_RimM"/>
    <property type="match status" value="1"/>
</dbReference>
<reference evidence="9 10" key="1">
    <citation type="submission" date="2019-12" db="EMBL/GenBank/DDBJ databases">
        <authorList>
            <person name="Li J."/>
            <person name="Shi Y."/>
            <person name="Xu G."/>
            <person name="Xiao D."/>
            <person name="Ran X."/>
        </authorList>
    </citation>
    <scope>NUCLEOTIDE SEQUENCE [LARGE SCALE GENOMIC DNA]</scope>
    <source>
        <strain evidence="9 10">JCM 15915</strain>
    </source>
</reference>
<protein>
    <recommendedName>
        <fullName evidence="5">Ribosome maturation factor RimM</fullName>
    </recommendedName>
</protein>
<evidence type="ECO:0000256" key="3">
    <source>
        <dbReference type="ARBA" id="ARBA00022552"/>
    </source>
</evidence>
<dbReference type="GO" id="GO:0042274">
    <property type="term" value="P:ribosomal small subunit biogenesis"/>
    <property type="evidence" value="ECO:0007669"/>
    <property type="project" value="UniProtKB-UniRule"/>
</dbReference>
<dbReference type="InterPro" id="IPR056792">
    <property type="entry name" value="PRC_RimM"/>
</dbReference>
<dbReference type="InterPro" id="IPR011961">
    <property type="entry name" value="RimM"/>
</dbReference>
<name>A0A7K1LG47_9MICC</name>
<dbReference type="GO" id="GO:0006364">
    <property type="term" value="P:rRNA processing"/>
    <property type="evidence" value="ECO:0007669"/>
    <property type="project" value="UniProtKB-UniRule"/>
</dbReference>
<evidence type="ECO:0000256" key="5">
    <source>
        <dbReference type="HAMAP-Rule" id="MF_00014"/>
    </source>
</evidence>
<evidence type="ECO:0000313" key="9">
    <source>
        <dbReference type="EMBL" id="MUN54161.1"/>
    </source>
</evidence>
<dbReference type="GO" id="GO:0005737">
    <property type="term" value="C:cytoplasm"/>
    <property type="evidence" value="ECO:0007669"/>
    <property type="project" value="UniProtKB-SubCell"/>
</dbReference>
<comment type="function">
    <text evidence="5">An accessory protein needed during the final step in the assembly of 30S ribosomal subunit, possibly for assembly of the head region. Essential for efficient processing of 16S rRNA. May be needed both before and after RbfA during the maturation of 16S rRNA. It has affinity for free ribosomal 30S subunits but not for 70S ribosomes.</text>
</comment>
<dbReference type="Gene3D" id="2.40.30.60">
    <property type="entry name" value="RimM"/>
    <property type="match status" value="1"/>
</dbReference>
<keyword evidence="4 5" id="KW-0143">Chaperone</keyword>
<dbReference type="GO" id="GO:0043022">
    <property type="term" value="F:ribosome binding"/>
    <property type="evidence" value="ECO:0007669"/>
    <property type="project" value="InterPro"/>
</dbReference>
<comment type="similarity">
    <text evidence="5">Belongs to the RimM family.</text>
</comment>
<evidence type="ECO:0000259" key="7">
    <source>
        <dbReference type="Pfam" id="PF01782"/>
    </source>
</evidence>
<evidence type="ECO:0000256" key="6">
    <source>
        <dbReference type="SAM" id="MobiDB-lite"/>
    </source>
</evidence>
<feature type="region of interest" description="Disordered" evidence="6">
    <location>
        <begin position="177"/>
        <end position="198"/>
    </location>
</feature>
<comment type="domain">
    <text evidence="5">The PRC barrel domain binds ribosomal protein uS19.</text>
</comment>
<comment type="subcellular location">
    <subcellularLocation>
        <location evidence="5">Cytoplasm</location>
    </subcellularLocation>
</comment>
<dbReference type="RefSeq" id="WP_129314240.1">
    <property type="nucleotide sequence ID" value="NZ_CP197643.1"/>
</dbReference>
<organism evidence="9 10">
    <name type="scientific">Rothia koreensis</name>
    <dbReference type="NCBI Taxonomy" id="592378"/>
    <lineage>
        <taxon>Bacteria</taxon>
        <taxon>Bacillati</taxon>
        <taxon>Actinomycetota</taxon>
        <taxon>Actinomycetes</taxon>
        <taxon>Micrococcales</taxon>
        <taxon>Micrococcaceae</taxon>
        <taxon>Rothia</taxon>
    </lineage>
</organism>
<dbReference type="SUPFAM" id="SSF50346">
    <property type="entry name" value="PRC-barrel domain"/>
    <property type="match status" value="1"/>
</dbReference>
<evidence type="ECO:0000256" key="4">
    <source>
        <dbReference type="ARBA" id="ARBA00023186"/>
    </source>
</evidence>
<feature type="domain" description="Ribosome maturation factor RimM PRC barrel" evidence="8">
    <location>
        <begin position="119"/>
        <end position="174"/>
    </location>
</feature>
<keyword evidence="3 5" id="KW-0698">rRNA processing</keyword>
<sequence length="198" mass="21494">MQVQVARIGKPHGIKGEVTVQLYTDDPSTRLVQGATLRIEPPTRLAPSGQVRIRSARWNKNILVLGLEEAATRNDAEALRNHTLVMDTEEAEDTEGYYEHELLGLDVYSVPTPDVTELTHRIGRVTGLTTGSTQDLLAVELDNGTESLIPFVEELVPDVDLDQGFVVVCPPPGLLELNAETDSDVEPDGDASGRGNAE</sequence>
<evidence type="ECO:0000256" key="2">
    <source>
        <dbReference type="ARBA" id="ARBA00022517"/>
    </source>
</evidence>
<keyword evidence="2 5" id="KW-0690">Ribosome biogenesis</keyword>
<comment type="subunit">
    <text evidence="5">Binds ribosomal protein uS19.</text>
</comment>
<dbReference type="PANTHER" id="PTHR33692:SF1">
    <property type="entry name" value="RIBOSOME MATURATION FACTOR RIMM"/>
    <property type="match status" value="1"/>
</dbReference>
<gene>
    <name evidence="5 9" type="primary">rimM</name>
    <name evidence="9" type="ORF">GMA10_02825</name>
</gene>
<dbReference type="NCBIfam" id="TIGR02273">
    <property type="entry name" value="16S_RimM"/>
    <property type="match status" value="1"/>
</dbReference>
<dbReference type="Gene3D" id="2.30.30.240">
    <property type="entry name" value="PRC-barrel domain"/>
    <property type="match status" value="1"/>
</dbReference>
<dbReference type="InterPro" id="IPR002676">
    <property type="entry name" value="RimM_N"/>
</dbReference>
<dbReference type="Pfam" id="PF01782">
    <property type="entry name" value="RimM"/>
    <property type="match status" value="1"/>
</dbReference>
<feature type="compositionally biased region" description="Acidic residues" evidence="6">
    <location>
        <begin position="179"/>
        <end position="189"/>
    </location>
</feature>
<evidence type="ECO:0000259" key="8">
    <source>
        <dbReference type="Pfam" id="PF24986"/>
    </source>
</evidence>
<evidence type="ECO:0000256" key="1">
    <source>
        <dbReference type="ARBA" id="ARBA00022490"/>
    </source>
</evidence>
<dbReference type="SUPFAM" id="SSF50447">
    <property type="entry name" value="Translation proteins"/>
    <property type="match status" value="1"/>
</dbReference>
<dbReference type="AlphaFoldDB" id="A0A7K1LG47"/>
<dbReference type="InterPro" id="IPR011033">
    <property type="entry name" value="PRC_barrel-like_sf"/>
</dbReference>
<dbReference type="EMBL" id="WOGT01000001">
    <property type="protein sequence ID" value="MUN54161.1"/>
    <property type="molecule type" value="Genomic_DNA"/>
</dbReference>
<dbReference type="OrthoDB" id="5381335at2"/>
<dbReference type="GO" id="GO:0005840">
    <property type="term" value="C:ribosome"/>
    <property type="evidence" value="ECO:0007669"/>
    <property type="project" value="InterPro"/>
</dbReference>
<evidence type="ECO:0000313" key="10">
    <source>
        <dbReference type="Proteomes" id="UP000462152"/>
    </source>
</evidence>
<dbReference type="PANTHER" id="PTHR33692">
    <property type="entry name" value="RIBOSOME MATURATION FACTOR RIMM"/>
    <property type="match status" value="1"/>
</dbReference>
<dbReference type="HAMAP" id="MF_00014">
    <property type="entry name" value="Ribosome_mat_RimM"/>
    <property type="match status" value="1"/>
</dbReference>
<proteinExistence type="inferred from homology"/>
<comment type="caution">
    <text evidence="9">The sequence shown here is derived from an EMBL/GenBank/DDBJ whole genome shotgun (WGS) entry which is preliminary data.</text>
</comment>
<feature type="domain" description="RimM N-terminal" evidence="7">
    <location>
        <begin position="4"/>
        <end position="89"/>
    </location>
</feature>
<keyword evidence="10" id="KW-1185">Reference proteome</keyword>
<keyword evidence="1 5" id="KW-0963">Cytoplasm</keyword>
<dbReference type="Proteomes" id="UP000462152">
    <property type="component" value="Unassembled WGS sequence"/>
</dbReference>
<accession>A0A7K1LG47</accession>
<dbReference type="InterPro" id="IPR009000">
    <property type="entry name" value="Transl_B-barrel_sf"/>
</dbReference>
<dbReference type="InterPro" id="IPR036976">
    <property type="entry name" value="RimM_N_sf"/>
</dbReference>